<evidence type="ECO:0000313" key="1">
    <source>
        <dbReference type="EMBL" id="KAA0058182.1"/>
    </source>
</evidence>
<protein>
    <submittedName>
        <fullName evidence="1">Uncharacterized protein</fullName>
    </submittedName>
</protein>
<proteinExistence type="predicted"/>
<comment type="caution">
    <text evidence="1">The sequence shown here is derived from an EMBL/GenBank/DDBJ whole genome shotgun (WGS) entry which is preliminary data.</text>
</comment>
<dbReference type="EMBL" id="SSTE01006842">
    <property type="protein sequence ID" value="KAA0058182.1"/>
    <property type="molecule type" value="Genomic_DNA"/>
</dbReference>
<organism evidence="1 2">
    <name type="scientific">Cucumis melo var. makuwa</name>
    <name type="common">Oriental melon</name>
    <dbReference type="NCBI Taxonomy" id="1194695"/>
    <lineage>
        <taxon>Eukaryota</taxon>
        <taxon>Viridiplantae</taxon>
        <taxon>Streptophyta</taxon>
        <taxon>Embryophyta</taxon>
        <taxon>Tracheophyta</taxon>
        <taxon>Spermatophyta</taxon>
        <taxon>Magnoliopsida</taxon>
        <taxon>eudicotyledons</taxon>
        <taxon>Gunneridae</taxon>
        <taxon>Pentapetalae</taxon>
        <taxon>rosids</taxon>
        <taxon>fabids</taxon>
        <taxon>Cucurbitales</taxon>
        <taxon>Cucurbitaceae</taxon>
        <taxon>Benincaseae</taxon>
        <taxon>Cucumis</taxon>
    </lineage>
</organism>
<gene>
    <name evidence="1" type="ORF">E6C27_scaffold274G005020</name>
</gene>
<name>A0A5A7UQN4_CUCMM</name>
<accession>A0A5A7UQN4</accession>
<sequence length="92" mass="10906">MQEEDVDLFQSQQSITLIEFLPRNFLDDHPKEVLEELEVTTCHAVNIMKVDNNYASFEEVDNSNEIKQRTSVFDRIFQVTLEVDHPRTLKFF</sequence>
<reference evidence="1 2" key="1">
    <citation type="submission" date="2019-08" db="EMBL/GenBank/DDBJ databases">
        <title>Draft genome sequences of two oriental melons (Cucumis melo L. var makuwa).</title>
        <authorList>
            <person name="Kwon S.-Y."/>
        </authorList>
    </citation>
    <scope>NUCLEOTIDE SEQUENCE [LARGE SCALE GENOMIC DNA]</scope>
    <source>
        <strain evidence="2">cv. SW 3</strain>
        <tissue evidence="1">Leaf</tissue>
    </source>
</reference>
<evidence type="ECO:0000313" key="2">
    <source>
        <dbReference type="Proteomes" id="UP000321393"/>
    </source>
</evidence>
<dbReference type="AlphaFoldDB" id="A0A5A7UQN4"/>
<dbReference type="Proteomes" id="UP000321393">
    <property type="component" value="Unassembled WGS sequence"/>
</dbReference>